<dbReference type="PANTHER" id="PTHR23235:SF142">
    <property type="entry name" value="ZINC FINGER PROTEIN 384"/>
    <property type="match status" value="1"/>
</dbReference>
<feature type="region of interest" description="Disordered" evidence="12">
    <location>
        <begin position="296"/>
        <end position="319"/>
    </location>
</feature>
<dbReference type="PROSITE" id="PS00028">
    <property type="entry name" value="ZINC_FINGER_C2H2_1"/>
    <property type="match status" value="4"/>
</dbReference>
<evidence type="ECO:0000256" key="7">
    <source>
        <dbReference type="ARBA" id="ARBA00023015"/>
    </source>
</evidence>
<accession>A0A3B3S309</accession>
<feature type="domain" description="C2H2-type" evidence="13">
    <location>
        <begin position="445"/>
        <end position="472"/>
    </location>
</feature>
<reference evidence="14" key="2">
    <citation type="submission" date="2025-09" db="UniProtKB">
        <authorList>
            <consortium name="Ensembl"/>
        </authorList>
    </citation>
    <scope>IDENTIFICATION</scope>
</reference>
<protein>
    <submittedName>
        <fullName evidence="14">Zinc finger protein 37-like</fullName>
    </submittedName>
</protein>
<keyword evidence="3" id="KW-0479">Metal-binding</keyword>
<evidence type="ECO:0000256" key="3">
    <source>
        <dbReference type="ARBA" id="ARBA00022723"/>
    </source>
</evidence>
<dbReference type="SUPFAM" id="SSF57667">
    <property type="entry name" value="beta-beta-alpha zinc fingers"/>
    <property type="match status" value="2"/>
</dbReference>
<proteinExistence type="inferred from homology"/>
<feature type="domain" description="C2H2-type" evidence="13">
    <location>
        <begin position="473"/>
        <end position="495"/>
    </location>
</feature>
<sequence length="500" mass="56658">MSDFTSTFYTQLSSIMETLTKAALADIVKLVDDGAAVLRLEISQTQKMNTTLKRKLELMESELRKGRGRGGSCGRRSFGVQVGDESGGTDGVERELGSDWSLQLWRGKEELPILEESGLGLYKVVDADKNRSEMIAVEENEVRTAWDSVPGVGLGMKGETRWIQPSETYGEGEPRTAFERCERWHETQLRGGPTELLRSEHQDEEASGREFQEEALGVKDSIGIEENRTGALLVKEETHAEEMCDAVPPDGLKRLKVKEESRWIQPLEMCDTVEPGANSMKKPAFGDQHCEMEHKAETTNNPRHPSMQYRPGHQEEETEGQVKVLQGKEDLAQNQLIQQHHTLAEFPGSYEDTVFDSHLPDTDGYTLSGKNLQKDNHSDVGWVASTRQFVCVQCGMSFTHKRSLYQHERTHTGERPFKCPQCCKSFSHRNNLYRHQRIHTGERPYACGTCGKTFSQPNNLKRHQAVHTGEKPFHCFYCGKKFALLFYLKIHSKIHEKVSV</sequence>
<keyword evidence="8" id="KW-0238">DNA-binding</keyword>
<dbReference type="InterPro" id="IPR036236">
    <property type="entry name" value="Znf_C2H2_sf"/>
</dbReference>
<dbReference type="OrthoDB" id="9439903at2759"/>
<evidence type="ECO:0000256" key="2">
    <source>
        <dbReference type="ARBA" id="ARBA00006991"/>
    </source>
</evidence>
<dbReference type="FunFam" id="3.30.160.60:FF:001370">
    <property type="entry name" value="Zinc finger protein"/>
    <property type="match status" value="1"/>
</dbReference>
<feature type="domain" description="C2H2-type" evidence="13">
    <location>
        <begin position="417"/>
        <end position="444"/>
    </location>
</feature>
<dbReference type="GO" id="GO:0000981">
    <property type="term" value="F:DNA-binding transcription factor activity, RNA polymerase II-specific"/>
    <property type="evidence" value="ECO:0007669"/>
    <property type="project" value="TreeGrafter"/>
</dbReference>
<evidence type="ECO:0000256" key="5">
    <source>
        <dbReference type="ARBA" id="ARBA00022771"/>
    </source>
</evidence>
<evidence type="ECO:0000256" key="1">
    <source>
        <dbReference type="ARBA" id="ARBA00004123"/>
    </source>
</evidence>
<evidence type="ECO:0000256" key="9">
    <source>
        <dbReference type="ARBA" id="ARBA00023163"/>
    </source>
</evidence>
<reference evidence="14" key="1">
    <citation type="submission" date="2025-08" db="UniProtKB">
        <authorList>
            <consortium name="Ensembl"/>
        </authorList>
    </citation>
    <scope>IDENTIFICATION</scope>
</reference>
<evidence type="ECO:0000256" key="11">
    <source>
        <dbReference type="PROSITE-ProRule" id="PRU00042"/>
    </source>
</evidence>
<evidence type="ECO:0000256" key="4">
    <source>
        <dbReference type="ARBA" id="ARBA00022737"/>
    </source>
</evidence>
<dbReference type="FunFam" id="3.30.160.60:FF:002343">
    <property type="entry name" value="Zinc finger protein 33A"/>
    <property type="match status" value="1"/>
</dbReference>
<evidence type="ECO:0000256" key="10">
    <source>
        <dbReference type="ARBA" id="ARBA00023242"/>
    </source>
</evidence>
<evidence type="ECO:0000313" key="15">
    <source>
        <dbReference type="Proteomes" id="UP000261540"/>
    </source>
</evidence>
<keyword evidence="6" id="KW-0862">Zinc</keyword>
<keyword evidence="9" id="KW-0804">Transcription</keyword>
<dbReference type="KEGG" id="pki:111845337"/>
<dbReference type="Gene3D" id="3.30.160.60">
    <property type="entry name" value="Classic Zinc Finger"/>
    <property type="match status" value="4"/>
</dbReference>
<dbReference type="GO" id="GO:0005634">
    <property type="term" value="C:nucleus"/>
    <property type="evidence" value="ECO:0007669"/>
    <property type="project" value="UniProtKB-SubCell"/>
</dbReference>
<evidence type="ECO:0000259" key="13">
    <source>
        <dbReference type="PROSITE" id="PS50157"/>
    </source>
</evidence>
<dbReference type="PROSITE" id="PS50157">
    <property type="entry name" value="ZINC_FINGER_C2H2_2"/>
    <property type="match status" value="4"/>
</dbReference>
<dbReference type="GO" id="GO:0008270">
    <property type="term" value="F:zinc ion binding"/>
    <property type="evidence" value="ECO:0007669"/>
    <property type="project" value="UniProtKB-KW"/>
</dbReference>
<organism evidence="14 15">
    <name type="scientific">Paramormyrops kingsleyae</name>
    <dbReference type="NCBI Taxonomy" id="1676925"/>
    <lineage>
        <taxon>Eukaryota</taxon>
        <taxon>Metazoa</taxon>
        <taxon>Chordata</taxon>
        <taxon>Craniata</taxon>
        <taxon>Vertebrata</taxon>
        <taxon>Euteleostomi</taxon>
        <taxon>Actinopterygii</taxon>
        <taxon>Neopterygii</taxon>
        <taxon>Teleostei</taxon>
        <taxon>Osteoglossocephala</taxon>
        <taxon>Osteoglossomorpha</taxon>
        <taxon>Osteoglossiformes</taxon>
        <taxon>Mormyridae</taxon>
        <taxon>Paramormyrops</taxon>
    </lineage>
</organism>
<evidence type="ECO:0000313" key="14">
    <source>
        <dbReference type="Ensembl" id="ENSPKIP00000024520.1"/>
    </source>
</evidence>
<dbReference type="SMART" id="SM00355">
    <property type="entry name" value="ZnF_C2H2"/>
    <property type="match status" value="4"/>
</dbReference>
<keyword evidence="15" id="KW-1185">Reference proteome</keyword>
<comment type="subcellular location">
    <subcellularLocation>
        <location evidence="1">Nucleus</location>
    </subcellularLocation>
</comment>
<keyword evidence="4" id="KW-0677">Repeat</keyword>
<evidence type="ECO:0000256" key="12">
    <source>
        <dbReference type="SAM" id="MobiDB-lite"/>
    </source>
</evidence>
<dbReference type="Pfam" id="PF00096">
    <property type="entry name" value="zf-C2H2"/>
    <property type="match status" value="3"/>
</dbReference>
<dbReference type="Ensembl" id="ENSPKIT00000005228.1">
    <property type="protein sequence ID" value="ENSPKIP00000024520.1"/>
    <property type="gene ID" value="ENSPKIG00000007733.1"/>
</dbReference>
<feature type="region of interest" description="Disordered" evidence="12">
    <location>
        <begin position="67"/>
        <end position="94"/>
    </location>
</feature>
<dbReference type="FunFam" id="3.30.160.60:FF:000624">
    <property type="entry name" value="zinc finger protein 697"/>
    <property type="match status" value="1"/>
</dbReference>
<name>A0A3B3S309_9TELE</name>
<dbReference type="STRING" id="1676925.ENSPKIP00000024520"/>
<dbReference type="AlphaFoldDB" id="A0A3B3S309"/>
<keyword evidence="10" id="KW-0539">Nucleus</keyword>
<dbReference type="FunFam" id="3.30.160.60:FF:001049">
    <property type="entry name" value="zinc finger protein 319"/>
    <property type="match status" value="1"/>
</dbReference>
<dbReference type="PANTHER" id="PTHR23235">
    <property type="entry name" value="KRUEPPEL-LIKE TRANSCRIPTION FACTOR"/>
    <property type="match status" value="1"/>
</dbReference>
<dbReference type="GeneTree" id="ENSGT01150000286953"/>
<dbReference type="Proteomes" id="UP000261540">
    <property type="component" value="Unplaced"/>
</dbReference>
<keyword evidence="7" id="KW-0805">Transcription regulation</keyword>
<dbReference type="InterPro" id="IPR013087">
    <property type="entry name" value="Znf_C2H2_type"/>
</dbReference>
<dbReference type="GO" id="GO:0000978">
    <property type="term" value="F:RNA polymerase II cis-regulatory region sequence-specific DNA binding"/>
    <property type="evidence" value="ECO:0007669"/>
    <property type="project" value="TreeGrafter"/>
</dbReference>
<evidence type="ECO:0000256" key="6">
    <source>
        <dbReference type="ARBA" id="ARBA00022833"/>
    </source>
</evidence>
<keyword evidence="5 11" id="KW-0863">Zinc-finger</keyword>
<feature type="domain" description="C2H2-type" evidence="13">
    <location>
        <begin position="389"/>
        <end position="416"/>
    </location>
</feature>
<evidence type="ECO:0000256" key="8">
    <source>
        <dbReference type="ARBA" id="ARBA00023125"/>
    </source>
</evidence>
<comment type="similarity">
    <text evidence="2">Belongs to the krueppel C2H2-type zinc-finger protein family.</text>
</comment>